<evidence type="ECO:0000256" key="3">
    <source>
        <dbReference type="ARBA" id="ARBA00022490"/>
    </source>
</evidence>
<keyword evidence="8 9" id="KW-0440">LIM domain</keyword>
<dbReference type="GO" id="GO:0046872">
    <property type="term" value="F:metal ion binding"/>
    <property type="evidence" value="ECO:0007669"/>
    <property type="project" value="UniProtKB-KW"/>
</dbReference>
<dbReference type="OrthoDB" id="15567at2759"/>
<dbReference type="AlphaFoldDB" id="A0A9P6LXG9"/>
<dbReference type="GO" id="GO:0030036">
    <property type="term" value="P:actin cytoskeleton organization"/>
    <property type="evidence" value="ECO:0007669"/>
    <property type="project" value="TreeGrafter"/>
</dbReference>
<evidence type="ECO:0000256" key="7">
    <source>
        <dbReference type="ARBA" id="ARBA00022949"/>
    </source>
</evidence>
<evidence type="ECO:0000256" key="8">
    <source>
        <dbReference type="ARBA" id="ARBA00023038"/>
    </source>
</evidence>
<keyword evidence="7" id="KW-0965">Cell junction</keyword>
<dbReference type="InterPro" id="IPR001781">
    <property type="entry name" value="Znf_LIM"/>
</dbReference>
<dbReference type="Pfam" id="PF00412">
    <property type="entry name" value="LIM"/>
    <property type="match status" value="3"/>
</dbReference>
<name>A0A9P6LXG9_9FUNG</name>
<evidence type="ECO:0000256" key="10">
    <source>
        <dbReference type="SAM" id="MobiDB-lite"/>
    </source>
</evidence>
<dbReference type="GO" id="GO:0003779">
    <property type="term" value="F:actin binding"/>
    <property type="evidence" value="ECO:0007669"/>
    <property type="project" value="TreeGrafter"/>
</dbReference>
<dbReference type="PANTHER" id="PTHR24214:SF38">
    <property type="entry name" value="PDZ AND LIM DOMAIN PROTEIN ZASP-RELATED"/>
    <property type="match status" value="1"/>
</dbReference>
<gene>
    <name evidence="12" type="ORF">BGZ65_007258</name>
</gene>
<feature type="compositionally biased region" description="Polar residues" evidence="10">
    <location>
        <begin position="460"/>
        <end position="487"/>
    </location>
</feature>
<dbReference type="GO" id="GO:0001725">
    <property type="term" value="C:stress fiber"/>
    <property type="evidence" value="ECO:0007669"/>
    <property type="project" value="TreeGrafter"/>
</dbReference>
<evidence type="ECO:0000256" key="9">
    <source>
        <dbReference type="PROSITE-ProRule" id="PRU00125"/>
    </source>
</evidence>
<evidence type="ECO:0000313" key="12">
    <source>
        <dbReference type="EMBL" id="KAF9949523.1"/>
    </source>
</evidence>
<sequence length="765" mass="83450">MSTTPPTAHLDHAVKNLSLSSVQSTLNPRAPSPVLESMGETGPNEPILESMGPDGYEPGDPMHQQYLHQSQFYGTVHGPGYGSGHLQQAWSGGPVYGQQPGGYGSQPASSHYYHNYYDHQQQHHPVHLSQEQYLMLQQQHYQQQYPQQPEHLRQQHVLQAVAHGYHASSAPSTLLQHPEVSPTQQSGTATTSSKTITPRIVPIVDIPKYTVVNPPKSEIASNDDEQDDDWAPEPPPRDIPRKDDPKPSTKPWPLTPTEAIQSPITSIPKVDTPTKQAATVLPSSPLSKPTNQPTTPVMDENSMPSEDDREPLPPPREFRRKTPVSPTPTTAAMSTASTNSVSGGVFRVGSPFRPTTSPTTSSSTAAQTTRIGSPKKPGIPTPGSVRTNSAKFNAMVATNKESTVKPNSVSPKISTSTISPADVTSSVTANPWTTRKAVDIPERTSISKGINDTTSDRSTPKSNKSLYMCSDTASSDSMPATNHSAVNVNKELPPIRPETPQSSSNTPEVLKNDQLRIQVDLERDSKCIVTEEDKLTGIPMASDTSKEVLVEQEKPAPPVVDKPASPAKPVRRNSSGAGSSHQNRFICASCDEPITGVMITAMGKSWHSDHFACCVCNVNLEHIQFIQKDGQPYCHLDYHDTFSPKCGYCNTAIENECLTALGKSWHPGHFFCRECGDPFDEDGFLVHDDHPYCEKDYLRLFAPKCSGCEDPIQGDFISALKGKWHRDCFGCTVCHIGFDSASYYVDNGKPYCKTHYKSGAQSVAV</sequence>
<evidence type="ECO:0000259" key="11">
    <source>
        <dbReference type="PROSITE" id="PS50023"/>
    </source>
</evidence>
<dbReference type="PANTHER" id="PTHR24214">
    <property type="entry name" value="PDZ AND LIM DOMAIN PROTEIN ZASP"/>
    <property type="match status" value="1"/>
</dbReference>
<feature type="compositionally biased region" description="Polar residues" evidence="10">
    <location>
        <begin position="572"/>
        <end position="582"/>
    </location>
</feature>
<evidence type="ECO:0000256" key="6">
    <source>
        <dbReference type="ARBA" id="ARBA00022833"/>
    </source>
</evidence>
<feature type="compositionally biased region" description="Low complexity" evidence="10">
    <location>
        <begin position="354"/>
        <end position="369"/>
    </location>
</feature>
<organism evidence="12 13">
    <name type="scientific">Modicella reniformis</name>
    <dbReference type="NCBI Taxonomy" id="1440133"/>
    <lineage>
        <taxon>Eukaryota</taxon>
        <taxon>Fungi</taxon>
        <taxon>Fungi incertae sedis</taxon>
        <taxon>Mucoromycota</taxon>
        <taxon>Mortierellomycotina</taxon>
        <taxon>Mortierellomycetes</taxon>
        <taxon>Mortierellales</taxon>
        <taxon>Mortierellaceae</taxon>
        <taxon>Modicella</taxon>
    </lineage>
</organism>
<dbReference type="GO" id="GO:0051371">
    <property type="term" value="F:muscle alpha-actinin binding"/>
    <property type="evidence" value="ECO:0007669"/>
    <property type="project" value="TreeGrafter"/>
</dbReference>
<keyword evidence="4 9" id="KW-0479">Metal-binding</keyword>
<dbReference type="EMBL" id="JAAAHW010007284">
    <property type="protein sequence ID" value="KAF9949523.1"/>
    <property type="molecule type" value="Genomic_DNA"/>
</dbReference>
<dbReference type="CDD" id="cd08368">
    <property type="entry name" value="LIM"/>
    <property type="match status" value="1"/>
</dbReference>
<feature type="domain" description="LIM zinc-binding" evidence="11">
    <location>
        <begin position="703"/>
        <end position="762"/>
    </location>
</feature>
<feature type="compositionally biased region" description="Polar residues" evidence="10">
    <location>
        <begin position="273"/>
        <end position="295"/>
    </location>
</feature>
<accession>A0A9P6LXG9</accession>
<dbReference type="Gene3D" id="2.10.110.10">
    <property type="entry name" value="Cysteine Rich Protein"/>
    <property type="match status" value="3"/>
</dbReference>
<dbReference type="SMART" id="SM00132">
    <property type="entry name" value="LIM"/>
    <property type="match status" value="3"/>
</dbReference>
<proteinExistence type="predicted"/>
<keyword evidence="3" id="KW-0963">Cytoplasm</keyword>
<dbReference type="SUPFAM" id="SSF57716">
    <property type="entry name" value="Glucocorticoid receptor-like (DNA-binding domain)"/>
    <property type="match status" value="3"/>
</dbReference>
<keyword evidence="6 9" id="KW-0862">Zinc</keyword>
<protein>
    <recommendedName>
        <fullName evidence="11">LIM zinc-binding domain-containing protein</fullName>
    </recommendedName>
</protein>
<feature type="region of interest" description="Disordered" evidence="10">
    <location>
        <begin position="552"/>
        <end position="582"/>
    </location>
</feature>
<dbReference type="PROSITE" id="PS00478">
    <property type="entry name" value="LIM_DOMAIN_1"/>
    <property type="match status" value="1"/>
</dbReference>
<dbReference type="FunFam" id="2.10.110.10:FF:000018">
    <property type="entry name" value="Paxillin isoform 1"/>
    <property type="match status" value="1"/>
</dbReference>
<comment type="subcellular location">
    <subcellularLocation>
        <location evidence="1">Cell junction</location>
    </subcellularLocation>
    <subcellularLocation>
        <location evidence="2">Cytoplasm</location>
    </subcellularLocation>
</comment>
<dbReference type="FunFam" id="2.10.110.10:FF:000009">
    <property type="entry name" value="Paxillin isoform 1"/>
    <property type="match status" value="1"/>
</dbReference>
<feature type="compositionally biased region" description="Acidic residues" evidence="10">
    <location>
        <begin position="221"/>
        <end position="231"/>
    </location>
</feature>
<comment type="caution">
    <text evidence="12">The sequence shown here is derived from an EMBL/GenBank/DDBJ whole genome shotgun (WGS) entry which is preliminary data.</text>
</comment>
<evidence type="ECO:0000256" key="1">
    <source>
        <dbReference type="ARBA" id="ARBA00004282"/>
    </source>
</evidence>
<dbReference type="Proteomes" id="UP000749646">
    <property type="component" value="Unassembled WGS sequence"/>
</dbReference>
<dbReference type="InterPro" id="IPR050604">
    <property type="entry name" value="PDZ-LIM_domain"/>
</dbReference>
<reference evidence="12" key="1">
    <citation type="journal article" date="2020" name="Fungal Divers.">
        <title>Resolving the Mortierellaceae phylogeny through synthesis of multi-gene phylogenetics and phylogenomics.</title>
        <authorList>
            <person name="Vandepol N."/>
            <person name="Liber J."/>
            <person name="Desiro A."/>
            <person name="Na H."/>
            <person name="Kennedy M."/>
            <person name="Barry K."/>
            <person name="Grigoriev I.V."/>
            <person name="Miller A.N."/>
            <person name="O'Donnell K."/>
            <person name="Stajich J.E."/>
            <person name="Bonito G."/>
        </authorList>
    </citation>
    <scope>NUCLEOTIDE SEQUENCE</scope>
    <source>
        <strain evidence="12">MES-2147</strain>
    </source>
</reference>
<feature type="compositionally biased region" description="Low complexity" evidence="10">
    <location>
        <begin position="323"/>
        <end position="342"/>
    </location>
</feature>
<dbReference type="PROSITE" id="PS50023">
    <property type="entry name" value="LIM_DOMAIN_2"/>
    <property type="match status" value="2"/>
</dbReference>
<feature type="region of interest" description="Disordered" evidence="10">
    <location>
        <begin position="214"/>
        <end position="513"/>
    </location>
</feature>
<evidence type="ECO:0000313" key="13">
    <source>
        <dbReference type="Proteomes" id="UP000749646"/>
    </source>
</evidence>
<feature type="region of interest" description="Disordered" evidence="10">
    <location>
        <begin position="169"/>
        <end position="196"/>
    </location>
</feature>
<feature type="region of interest" description="Disordered" evidence="10">
    <location>
        <begin position="22"/>
        <end position="62"/>
    </location>
</feature>
<keyword evidence="13" id="KW-1185">Reference proteome</keyword>
<feature type="domain" description="LIM zinc-binding" evidence="11">
    <location>
        <begin position="585"/>
        <end position="644"/>
    </location>
</feature>
<evidence type="ECO:0000256" key="4">
    <source>
        <dbReference type="ARBA" id="ARBA00022723"/>
    </source>
</evidence>
<evidence type="ECO:0000256" key="5">
    <source>
        <dbReference type="ARBA" id="ARBA00022737"/>
    </source>
</evidence>
<keyword evidence="5" id="KW-0677">Repeat</keyword>
<evidence type="ECO:0000256" key="2">
    <source>
        <dbReference type="ARBA" id="ARBA00004496"/>
    </source>
</evidence>
<feature type="compositionally biased region" description="Polar residues" evidence="10">
    <location>
        <begin position="399"/>
        <end position="433"/>
    </location>
</feature>
<dbReference type="GO" id="GO:0031941">
    <property type="term" value="C:filamentous actin"/>
    <property type="evidence" value="ECO:0007669"/>
    <property type="project" value="TreeGrafter"/>
</dbReference>
<feature type="compositionally biased region" description="Basic and acidic residues" evidence="10">
    <location>
        <begin position="235"/>
        <end position="247"/>
    </location>
</feature>
<dbReference type="GO" id="GO:0005737">
    <property type="term" value="C:cytoplasm"/>
    <property type="evidence" value="ECO:0007669"/>
    <property type="project" value="UniProtKB-SubCell"/>
</dbReference>
<feature type="compositionally biased region" description="Polar residues" evidence="10">
    <location>
        <begin position="444"/>
        <end position="453"/>
    </location>
</feature>